<keyword evidence="2" id="KW-0812">Transmembrane</keyword>
<accession>A0A2Z3H4U1</accession>
<feature type="transmembrane region" description="Helical" evidence="2">
    <location>
        <begin position="394"/>
        <end position="415"/>
    </location>
</feature>
<keyword evidence="2" id="KW-0472">Membrane</keyword>
<sequence length="504" mass="55267">MQQFFAILKDSFREAVDGFVIYLMLALALLMVVLVGSVSYEPEGPGEGLPAVLDQFNIVFPDKGRSQYPVGMPMPLAYTPSEAGLAADGTMTFNLTVEYTDQPFRTRKAGAANDASSVKEGGATDEKKDEKKEEKKPKPKPPGGADVFRFAVAAWKLPAGEKIKEDPRQNRNRLLNQGGTDKKLEIVMPPNMKDEDIKGVSDEDMAEFLQSQFVTFVGVSKSDVVVKRKPGVAEPEYQFEVTLKSVTGARGWPHKIHILFKAFTIDRVPLGLAVYFVQDQLVNGIGAAVTLLLSVVITAFFIPNMLRKGSLDLLISKPIGRVQLLVYKYIGGLTFIFLVSTFTIGLVWLVTAIRSGYWDPSFLLVIPALTFTFAVVYAVSTLVAVLTRSAIASILISVGFMFGMWVIGGVVKGFFDRNKVTQQVNLPEWSYTLVDTLNNILPRYKDLDKLTTKLIADANLPTGLSRLLGLLVEFPSFGGAVSVSLIFIALALGLASWRFAKRDG</sequence>
<evidence type="ECO:0000256" key="2">
    <source>
        <dbReference type="SAM" id="Phobius"/>
    </source>
</evidence>
<dbReference type="GO" id="GO:0140359">
    <property type="term" value="F:ABC-type transporter activity"/>
    <property type="evidence" value="ECO:0007669"/>
    <property type="project" value="InterPro"/>
</dbReference>
<feature type="transmembrane region" description="Helical" evidence="2">
    <location>
        <begin position="284"/>
        <end position="306"/>
    </location>
</feature>
<feature type="compositionally biased region" description="Basic and acidic residues" evidence="1">
    <location>
        <begin position="122"/>
        <end position="136"/>
    </location>
</feature>
<dbReference type="OrthoDB" id="260214at2"/>
<gene>
    <name evidence="3" type="ORF">C1280_35660</name>
</gene>
<feature type="transmembrane region" description="Helical" evidence="2">
    <location>
        <begin position="326"/>
        <end position="350"/>
    </location>
</feature>
<evidence type="ECO:0000256" key="1">
    <source>
        <dbReference type="SAM" id="MobiDB-lite"/>
    </source>
</evidence>
<evidence type="ECO:0000313" key="3">
    <source>
        <dbReference type="EMBL" id="AWM41809.1"/>
    </source>
</evidence>
<dbReference type="Pfam" id="PF12679">
    <property type="entry name" value="ABC2_membrane_2"/>
    <property type="match status" value="1"/>
</dbReference>
<dbReference type="GO" id="GO:0005886">
    <property type="term" value="C:plasma membrane"/>
    <property type="evidence" value="ECO:0007669"/>
    <property type="project" value="UniProtKB-SubCell"/>
</dbReference>
<keyword evidence="4" id="KW-1185">Reference proteome</keyword>
<proteinExistence type="predicted"/>
<reference evidence="3 4" key="1">
    <citation type="submission" date="2018-01" db="EMBL/GenBank/DDBJ databases">
        <title>G. obscuriglobus.</title>
        <authorList>
            <person name="Franke J."/>
            <person name="Blomberg W."/>
            <person name="Selmecki A."/>
        </authorList>
    </citation>
    <scope>NUCLEOTIDE SEQUENCE [LARGE SCALE GENOMIC DNA]</scope>
    <source>
        <strain evidence="3 4">DSM 5831</strain>
    </source>
</reference>
<dbReference type="AlphaFoldDB" id="A0A2Z3H4U1"/>
<feature type="transmembrane region" description="Helical" evidence="2">
    <location>
        <begin position="362"/>
        <end position="387"/>
    </location>
</feature>
<dbReference type="RefSeq" id="WP_010039546.1">
    <property type="nucleotide sequence ID" value="NZ_CP025958.1"/>
</dbReference>
<name>A0A2Z3H4U1_9BACT</name>
<feature type="transmembrane region" description="Helical" evidence="2">
    <location>
        <begin position="20"/>
        <end position="40"/>
    </location>
</feature>
<feature type="transmembrane region" description="Helical" evidence="2">
    <location>
        <begin position="477"/>
        <end position="500"/>
    </location>
</feature>
<evidence type="ECO:0000313" key="4">
    <source>
        <dbReference type="Proteomes" id="UP000245802"/>
    </source>
</evidence>
<feature type="region of interest" description="Disordered" evidence="1">
    <location>
        <begin position="106"/>
        <end position="146"/>
    </location>
</feature>
<keyword evidence="2" id="KW-1133">Transmembrane helix</keyword>
<protein>
    <submittedName>
        <fullName evidence="3">ABC transporter permease</fullName>
    </submittedName>
</protein>
<dbReference type="KEGG" id="gog:C1280_35660"/>
<dbReference type="EMBL" id="CP025958">
    <property type="protein sequence ID" value="AWM41809.1"/>
    <property type="molecule type" value="Genomic_DNA"/>
</dbReference>
<organism evidence="3 4">
    <name type="scientific">Gemmata obscuriglobus</name>
    <dbReference type="NCBI Taxonomy" id="114"/>
    <lineage>
        <taxon>Bacteria</taxon>
        <taxon>Pseudomonadati</taxon>
        <taxon>Planctomycetota</taxon>
        <taxon>Planctomycetia</taxon>
        <taxon>Gemmatales</taxon>
        <taxon>Gemmataceae</taxon>
        <taxon>Gemmata</taxon>
    </lineage>
</organism>
<dbReference type="Proteomes" id="UP000245802">
    <property type="component" value="Chromosome"/>
</dbReference>